<evidence type="ECO:0000256" key="5">
    <source>
        <dbReference type="SAM" id="MobiDB-lite"/>
    </source>
</evidence>
<accession>A0A9X0CET3</accession>
<evidence type="ECO:0000256" key="1">
    <source>
        <dbReference type="ARBA" id="ARBA00022729"/>
    </source>
</evidence>
<feature type="transmembrane region" description="Helical" evidence="6">
    <location>
        <begin position="1108"/>
        <end position="1132"/>
    </location>
</feature>
<feature type="compositionally biased region" description="Basic and acidic residues" evidence="5">
    <location>
        <begin position="1523"/>
        <end position="1532"/>
    </location>
</feature>
<evidence type="ECO:0000256" key="7">
    <source>
        <dbReference type="SAM" id="SignalP"/>
    </source>
</evidence>
<evidence type="ECO:0000256" key="4">
    <source>
        <dbReference type="ARBA" id="ARBA00023319"/>
    </source>
</evidence>
<dbReference type="Pfam" id="PF00041">
    <property type="entry name" value="fn3"/>
    <property type="match status" value="1"/>
</dbReference>
<keyword evidence="1 7" id="KW-0732">Signal</keyword>
<organism evidence="10 11">
    <name type="scientific">Desmophyllum pertusum</name>
    <dbReference type="NCBI Taxonomy" id="174260"/>
    <lineage>
        <taxon>Eukaryota</taxon>
        <taxon>Metazoa</taxon>
        <taxon>Cnidaria</taxon>
        <taxon>Anthozoa</taxon>
        <taxon>Hexacorallia</taxon>
        <taxon>Scleractinia</taxon>
        <taxon>Caryophylliina</taxon>
        <taxon>Caryophylliidae</taxon>
        <taxon>Desmophyllum</taxon>
    </lineage>
</organism>
<comment type="caution">
    <text evidence="10">The sequence shown here is derived from an EMBL/GenBank/DDBJ whole genome shotgun (WGS) entry which is preliminary data.</text>
</comment>
<proteinExistence type="predicted"/>
<dbReference type="Pfam" id="PF13927">
    <property type="entry name" value="Ig_3"/>
    <property type="match status" value="5"/>
</dbReference>
<feature type="domain" description="Ig-like" evidence="8">
    <location>
        <begin position="230"/>
        <end position="321"/>
    </location>
</feature>
<dbReference type="InterPro" id="IPR051170">
    <property type="entry name" value="Neural/epithelial_adhesion"/>
</dbReference>
<dbReference type="InterPro" id="IPR013783">
    <property type="entry name" value="Ig-like_fold"/>
</dbReference>
<dbReference type="EMBL" id="MU827812">
    <property type="protein sequence ID" value="KAJ7323705.1"/>
    <property type="molecule type" value="Genomic_DNA"/>
</dbReference>
<dbReference type="InterPro" id="IPR003961">
    <property type="entry name" value="FN3_dom"/>
</dbReference>
<evidence type="ECO:0000256" key="3">
    <source>
        <dbReference type="ARBA" id="ARBA00023157"/>
    </source>
</evidence>
<evidence type="ECO:0000256" key="2">
    <source>
        <dbReference type="ARBA" id="ARBA00022737"/>
    </source>
</evidence>
<dbReference type="Proteomes" id="UP001163046">
    <property type="component" value="Unassembled WGS sequence"/>
</dbReference>
<dbReference type="Gene3D" id="2.60.40.10">
    <property type="entry name" value="Immunoglobulins"/>
    <property type="match status" value="11"/>
</dbReference>
<dbReference type="PROSITE" id="PS50853">
    <property type="entry name" value="FN3"/>
    <property type="match status" value="2"/>
</dbReference>
<dbReference type="SUPFAM" id="SSF49265">
    <property type="entry name" value="Fibronectin type III"/>
    <property type="match status" value="1"/>
</dbReference>
<feature type="compositionally biased region" description="Basic and acidic residues" evidence="5">
    <location>
        <begin position="1408"/>
        <end position="1418"/>
    </location>
</feature>
<keyword evidence="2" id="KW-0677">Repeat</keyword>
<keyword evidence="4" id="KW-0393">Immunoglobulin domain</keyword>
<dbReference type="InterPro" id="IPR036116">
    <property type="entry name" value="FN3_sf"/>
</dbReference>
<dbReference type="Pfam" id="PF07679">
    <property type="entry name" value="I-set"/>
    <property type="match status" value="2"/>
</dbReference>
<feature type="domain" description="Ig-like" evidence="8">
    <location>
        <begin position="329"/>
        <end position="409"/>
    </location>
</feature>
<feature type="domain" description="Ig-like" evidence="8">
    <location>
        <begin position="787"/>
        <end position="881"/>
    </location>
</feature>
<keyword evidence="3" id="KW-1015">Disulfide bond</keyword>
<keyword evidence="6" id="KW-1133">Transmembrane helix</keyword>
<feature type="signal peptide" evidence="7">
    <location>
        <begin position="1"/>
        <end position="20"/>
    </location>
</feature>
<dbReference type="SMART" id="SM00408">
    <property type="entry name" value="IGc2"/>
    <property type="match status" value="8"/>
</dbReference>
<feature type="chain" id="PRO_5040937576" evidence="7">
    <location>
        <begin position="21"/>
        <end position="1571"/>
    </location>
</feature>
<evidence type="ECO:0000259" key="8">
    <source>
        <dbReference type="PROSITE" id="PS50835"/>
    </source>
</evidence>
<gene>
    <name evidence="10" type="primary">HMCN1_35</name>
    <name evidence="10" type="ORF">OS493_031119</name>
</gene>
<keyword evidence="6" id="KW-0812">Transmembrane</keyword>
<feature type="domain" description="Ig-like" evidence="8">
    <location>
        <begin position="502"/>
        <end position="602"/>
    </location>
</feature>
<dbReference type="InterPro" id="IPR007110">
    <property type="entry name" value="Ig-like_dom"/>
</dbReference>
<keyword evidence="6" id="KW-0472">Membrane</keyword>
<protein>
    <submittedName>
        <fullName evidence="10">Hemicentin-1</fullName>
    </submittedName>
</protein>
<feature type="domain" description="Ig-like" evidence="8">
    <location>
        <begin position="702"/>
        <end position="780"/>
    </location>
</feature>
<evidence type="ECO:0000313" key="11">
    <source>
        <dbReference type="Proteomes" id="UP001163046"/>
    </source>
</evidence>
<dbReference type="InterPro" id="IPR013098">
    <property type="entry name" value="Ig_I-set"/>
</dbReference>
<feature type="compositionally biased region" description="Basic and acidic residues" evidence="5">
    <location>
        <begin position="1480"/>
        <end position="1489"/>
    </location>
</feature>
<dbReference type="PANTHER" id="PTHR12231">
    <property type="entry name" value="CTX-RELATED TYPE I TRANSMEMBRANE PROTEIN"/>
    <property type="match status" value="1"/>
</dbReference>
<dbReference type="PROSITE" id="PS50835">
    <property type="entry name" value="IG_LIKE"/>
    <property type="match status" value="8"/>
</dbReference>
<dbReference type="SMART" id="SM00060">
    <property type="entry name" value="FN3"/>
    <property type="match status" value="2"/>
</dbReference>
<feature type="domain" description="Fibronectin type-III" evidence="9">
    <location>
        <begin position="888"/>
        <end position="986"/>
    </location>
</feature>
<feature type="domain" description="Ig-like" evidence="8">
    <location>
        <begin position="607"/>
        <end position="697"/>
    </location>
</feature>
<evidence type="ECO:0000256" key="6">
    <source>
        <dbReference type="SAM" id="Phobius"/>
    </source>
</evidence>
<dbReference type="SMART" id="SM00409">
    <property type="entry name" value="IG"/>
    <property type="match status" value="9"/>
</dbReference>
<dbReference type="InterPro" id="IPR003598">
    <property type="entry name" value="Ig_sub2"/>
</dbReference>
<dbReference type="CDD" id="cd00063">
    <property type="entry name" value="FN3"/>
    <property type="match status" value="1"/>
</dbReference>
<feature type="compositionally biased region" description="Pro residues" evidence="5">
    <location>
        <begin position="1431"/>
        <end position="1446"/>
    </location>
</feature>
<dbReference type="InterPro" id="IPR003599">
    <property type="entry name" value="Ig_sub"/>
</dbReference>
<dbReference type="SUPFAM" id="SSF48726">
    <property type="entry name" value="Immunoglobulin"/>
    <property type="match status" value="9"/>
</dbReference>
<dbReference type="GO" id="GO:0043005">
    <property type="term" value="C:neuron projection"/>
    <property type="evidence" value="ECO:0007669"/>
    <property type="project" value="TreeGrafter"/>
</dbReference>
<dbReference type="Pfam" id="PF13895">
    <property type="entry name" value="Ig_2"/>
    <property type="match status" value="1"/>
</dbReference>
<dbReference type="OrthoDB" id="6021824at2759"/>
<evidence type="ECO:0000259" key="9">
    <source>
        <dbReference type="PROSITE" id="PS50853"/>
    </source>
</evidence>
<feature type="domain" description="Fibronectin type-III" evidence="9">
    <location>
        <begin position="990"/>
        <end position="1095"/>
    </location>
</feature>
<feature type="compositionally biased region" description="Basic residues" evidence="5">
    <location>
        <begin position="1384"/>
        <end position="1393"/>
    </location>
</feature>
<sequence>MIYFGLVALLSTCGLRSVDCVATFTTKPKDKVYVTELSQSLTLPWNYNADGQIVDKVELLYRENGGGDVLIARKYAGQALRISSASGYTGRVTFSGDATFTISNIVKSDSRTFECKVHFTNVDFPWIQDFVEVIVVVRPQITLKTTGPVDLTEGDTQTLLCVASGNPKPVITWYRDGTNVQQDPNNSNYTIASANRNHAGTYKCEAVVTATGLGPYPVDYTVVVTVKFKPQHKANSLSSNLTVVEGRDADFYCRTEANPIVTAYRWFKDGNQIFNSGGYTISNNFGNGESRLTVKQAKKSSTDRYSCEGQNNVGTGEKKYAFLLVNYGPQQVTVTPNPAVVPLTQSLTLTCQADGFPKPTLSWKINGNIVNGDVKNTLTIANAAVKDAGNYTCVARNDFGTKETTRVVNVEYQPTVTTFTTGTPDNTIVQGTTATLTCSANGYPAPTYTIRRGTTTVSSVGGKHNIPNVQLNQEDFTYSCVPSNKVGSGPIDRLTMTVQVPPSFTTQLPTTKQTKTENDTLSYSCTAQAKPIAAILWTLNGQNLTNTPPYNISVSFVPVENSKLLKSLAYLSVDKVTWRQNGTFSCLAVNNAGKKSQTTDLEIRHRPVVQFSADHPQNLTLEDGATATFYCKPIGNPSTPLTIKWQFNGNDINGESCTNCESLTFTKAAVTQADAGWYSCTGTNSLGEGPPARAQLLIKQAPTINYFPQSKYTVNETNNVTMVCRATGVPRPTITWSKTGNSKVLAYGEQYQIVNTTGSADGTYTCMAKNELGQDSREITLNVQTRPTIVTSTPTNTQIPGAEGEQVDLTCIVRGKPQPSSSWKRQLNGNDLNSLNDDKVKSITEQKDTSVIKVTVSSVGEKFYCVAVNILGKDNQEYTIRNRGVPDAPIDVKLVPFKVDGAKTVNVNVSWTPGYSGGYDQVFTIHYRVEGSGTDFVEQSVGDPDNNMHTIQGLYPETEYDFLVHASNQAGKSQASAVKQVATPESAVPPDRGIVKATRMSDDATVILVTWTITDQAVTTLTLEIQEGGVVRSRREGEGQWKPVKGAERLDRSTTEFKVTDLNADKKYRFRMDMRRPGEKNPFYVLSETVQAAPIPGKREDDEPLRDWMIAVIAAVAGVLLLAIVVLALCCFKRRKKARGAANVNMSQTSSYAVGGPEVSRAMDNRRSYGMESVEDDPFIVAASMQSMNTDDGKKKKQDHSVNYGYLSQDSVQQHQPEMLLNPGSRLPRNSRMAQSTGELDANSAYPARGPQRDFNTLPPYHEPPSFEEAMRQSGRKPKTRKSTGDLTGPGQGRHSGRRPRQARPADEPTDSSDGEQRYTPHRTAPPPPRVRHVESIDDPGYAAVDHQGRVIGPRVLPMGPQTTDGPRRGIPLDPTVPYAMPQKKTKSKKPRHEPHEPAIGPPPQYTPEDRSPEEHILQHPGDLDLDDPSSLPPSERPPDLPPPMAMLPSNRAAPNNYQDYSHDGLPEPPAFLRDVVYPPDDRDPRYDSDDAVPYHPPSPGRQRQPYINIHGQLVRPDSQDSDGFRRPESLRSSRNTLTPEPEMPPNQWQPRGSESDDRGAPEINYVSYLV</sequence>
<dbReference type="CDD" id="cd00096">
    <property type="entry name" value="Ig"/>
    <property type="match status" value="3"/>
</dbReference>
<dbReference type="InterPro" id="IPR036179">
    <property type="entry name" value="Ig-like_dom_sf"/>
</dbReference>
<name>A0A9X0CET3_9CNID</name>
<feature type="domain" description="Ig-like" evidence="8">
    <location>
        <begin position="414"/>
        <end position="497"/>
    </location>
</feature>
<keyword evidence="11" id="KW-1185">Reference proteome</keyword>
<reference evidence="10" key="1">
    <citation type="submission" date="2023-01" db="EMBL/GenBank/DDBJ databases">
        <title>Genome assembly of the deep-sea coral Lophelia pertusa.</title>
        <authorList>
            <person name="Herrera S."/>
            <person name="Cordes E."/>
        </authorList>
    </citation>
    <scope>NUCLEOTIDE SEQUENCE</scope>
    <source>
        <strain evidence="10">USNM1676648</strain>
        <tissue evidence="10">Polyp</tissue>
    </source>
</reference>
<feature type="domain" description="Ig-like" evidence="8">
    <location>
        <begin position="139"/>
        <end position="206"/>
    </location>
</feature>
<dbReference type="PANTHER" id="PTHR12231:SF253">
    <property type="entry name" value="DPR-INTERACTING PROTEIN ETA, ISOFORM B-RELATED"/>
    <property type="match status" value="1"/>
</dbReference>
<evidence type="ECO:0000313" key="10">
    <source>
        <dbReference type="EMBL" id="KAJ7323705.1"/>
    </source>
</evidence>
<feature type="region of interest" description="Disordered" evidence="5">
    <location>
        <begin position="1220"/>
        <end position="1571"/>
    </location>
</feature>